<dbReference type="RefSeq" id="WP_139083712.1">
    <property type="nucleotide sequence ID" value="NZ_VDFV01000069.1"/>
</dbReference>
<gene>
    <name evidence="1" type="ORF">FHG71_21305</name>
</gene>
<reference evidence="1 2" key="1">
    <citation type="submission" date="2019-06" db="EMBL/GenBank/DDBJ databases">
        <authorList>
            <person name="Jiang L."/>
        </authorList>
    </citation>
    <scope>NUCLEOTIDE SEQUENCE [LARGE SCALE GENOMIC DNA]</scope>
    <source>
        <strain evidence="1 2">YIM 48858</strain>
    </source>
</reference>
<sequence>MKELLDNAVLSIELGVEDYQTGDERRVLSAIRNLYAGVLLLCKQVLWNESPPKTNGSLIYKDLVPRKIDGSVLMVPKKPHRNTVDRQQIEERFKELGLNLDWSKLQELARIRNDVEHLFMTVKPAIAKEALASAMPVIEQLLVGHLQEEPAHLFKDGVWKALLANKDVFDQQQARCIESFQNINWGFETLAEAVSELRCSNCGSSLVRQINPDNQSFEAMEIDCAECGEALDHEDLFEAAIGESSASDAYIAMKDGGEPPVTTCPECHRESWVNGEGCVLCPGADLTCSMCGEEFNPDDFNYDAGMCSYCAWRMDKVMRE</sequence>
<dbReference type="EMBL" id="VDFV01000069">
    <property type="protein sequence ID" value="TNC61325.1"/>
    <property type="molecule type" value="Genomic_DNA"/>
</dbReference>
<dbReference type="OrthoDB" id="5941857at2"/>
<evidence type="ECO:0000313" key="1">
    <source>
        <dbReference type="EMBL" id="TNC61325.1"/>
    </source>
</evidence>
<proteinExistence type="predicted"/>
<comment type="caution">
    <text evidence="1">The sequence shown here is derived from an EMBL/GenBank/DDBJ whole genome shotgun (WGS) entry which is preliminary data.</text>
</comment>
<dbReference type="Proteomes" id="UP000305709">
    <property type="component" value="Unassembled WGS sequence"/>
</dbReference>
<organism evidence="1 2">
    <name type="scientific">Rubellimicrobium roseum</name>
    <dbReference type="NCBI Taxonomy" id="687525"/>
    <lineage>
        <taxon>Bacteria</taxon>
        <taxon>Pseudomonadati</taxon>
        <taxon>Pseudomonadota</taxon>
        <taxon>Alphaproteobacteria</taxon>
        <taxon>Rhodobacterales</taxon>
        <taxon>Roseobacteraceae</taxon>
        <taxon>Rubellimicrobium</taxon>
    </lineage>
</organism>
<keyword evidence="2" id="KW-1185">Reference proteome</keyword>
<accession>A0A5C4N683</accession>
<evidence type="ECO:0000313" key="2">
    <source>
        <dbReference type="Proteomes" id="UP000305709"/>
    </source>
</evidence>
<dbReference type="AlphaFoldDB" id="A0A5C4N683"/>
<name>A0A5C4N683_9RHOB</name>
<protein>
    <submittedName>
        <fullName evidence="1">Uncharacterized protein</fullName>
    </submittedName>
</protein>